<keyword evidence="3" id="KW-1185">Reference proteome</keyword>
<organism evidence="2 3">
    <name type="scientific">Labeo rohita</name>
    <name type="common">Indian major carp</name>
    <name type="synonym">Cyprinus rohita</name>
    <dbReference type="NCBI Taxonomy" id="84645"/>
    <lineage>
        <taxon>Eukaryota</taxon>
        <taxon>Metazoa</taxon>
        <taxon>Chordata</taxon>
        <taxon>Craniata</taxon>
        <taxon>Vertebrata</taxon>
        <taxon>Euteleostomi</taxon>
        <taxon>Actinopterygii</taxon>
        <taxon>Neopterygii</taxon>
        <taxon>Teleostei</taxon>
        <taxon>Ostariophysi</taxon>
        <taxon>Cypriniformes</taxon>
        <taxon>Cyprinidae</taxon>
        <taxon>Labeoninae</taxon>
        <taxon>Labeonini</taxon>
        <taxon>Labeo</taxon>
    </lineage>
</organism>
<dbReference type="Proteomes" id="UP000290572">
    <property type="component" value="Unassembled WGS sequence"/>
</dbReference>
<comment type="caution">
    <text evidence="2">The sequence shown here is derived from an EMBL/GenBank/DDBJ whole genome shotgun (WGS) entry which is preliminary data.</text>
</comment>
<evidence type="ECO:0000313" key="3">
    <source>
        <dbReference type="Proteomes" id="UP000290572"/>
    </source>
</evidence>
<proteinExistence type="predicted"/>
<gene>
    <name evidence="2" type="ORF">ROHU_015013</name>
</gene>
<accession>A0A498NQF6</accession>
<evidence type="ECO:0000313" key="2">
    <source>
        <dbReference type="EMBL" id="RXN34290.1"/>
    </source>
</evidence>
<sequence length="89" mass="10068">MENPDVSLQTDAALKQGPTDPKYQSKKEQPKIAVTTDKEEKNVGYTEDDLNKCRVEGEDFSGLFLNHLLYAQPQDVTVCWKTKNHVDGK</sequence>
<feature type="region of interest" description="Disordered" evidence="1">
    <location>
        <begin position="1"/>
        <end position="40"/>
    </location>
</feature>
<evidence type="ECO:0000256" key="1">
    <source>
        <dbReference type="SAM" id="MobiDB-lite"/>
    </source>
</evidence>
<feature type="compositionally biased region" description="Polar residues" evidence="1">
    <location>
        <begin position="1"/>
        <end position="10"/>
    </location>
</feature>
<feature type="compositionally biased region" description="Basic and acidic residues" evidence="1">
    <location>
        <begin position="23"/>
        <end position="40"/>
    </location>
</feature>
<protein>
    <submittedName>
        <fullName evidence="2">Uncharacterized protein</fullName>
    </submittedName>
</protein>
<dbReference type="AlphaFoldDB" id="A0A498NQF6"/>
<reference evidence="2 3" key="1">
    <citation type="submission" date="2018-03" db="EMBL/GenBank/DDBJ databases">
        <title>Draft genome sequence of Rohu Carp (Labeo rohita).</title>
        <authorList>
            <person name="Das P."/>
            <person name="Kushwaha B."/>
            <person name="Joshi C.G."/>
            <person name="Kumar D."/>
            <person name="Nagpure N.S."/>
            <person name="Sahoo L."/>
            <person name="Das S.P."/>
            <person name="Bit A."/>
            <person name="Patnaik S."/>
            <person name="Meher P.K."/>
            <person name="Jayasankar P."/>
            <person name="Koringa P.G."/>
            <person name="Patel N.V."/>
            <person name="Hinsu A.T."/>
            <person name="Kumar R."/>
            <person name="Pandey M."/>
            <person name="Agarwal S."/>
            <person name="Srivastava S."/>
            <person name="Singh M."/>
            <person name="Iquebal M.A."/>
            <person name="Jaiswal S."/>
            <person name="Angadi U.B."/>
            <person name="Kumar N."/>
            <person name="Raza M."/>
            <person name="Shah T.M."/>
            <person name="Rai A."/>
            <person name="Jena J.K."/>
        </authorList>
    </citation>
    <scope>NUCLEOTIDE SEQUENCE [LARGE SCALE GENOMIC DNA]</scope>
    <source>
        <strain evidence="2">DASCIFA01</strain>
        <tissue evidence="2">Testis</tissue>
    </source>
</reference>
<name>A0A498NQF6_LABRO</name>
<dbReference type="EMBL" id="QBIY01011201">
    <property type="protein sequence ID" value="RXN34290.1"/>
    <property type="molecule type" value="Genomic_DNA"/>
</dbReference>